<accession>E8X4B9</accession>
<evidence type="ECO:0000256" key="2">
    <source>
        <dbReference type="ARBA" id="ARBA00022475"/>
    </source>
</evidence>
<dbReference type="KEGG" id="acm:AciX9_1183"/>
<feature type="transmembrane region" description="Helical" evidence="8">
    <location>
        <begin position="41"/>
        <end position="59"/>
    </location>
</feature>
<feature type="transmembrane region" description="Helical" evidence="8">
    <location>
        <begin position="103"/>
        <end position="122"/>
    </location>
</feature>
<evidence type="ECO:0000256" key="3">
    <source>
        <dbReference type="ARBA" id="ARBA00022676"/>
    </source>
</evidence>
<evidence type="ECO:0000256" key="4">
    <source>
        <dbReference type="ARBA" id="ARBA00022679"/>
    </source>
</evidence>
<evidence type="ECO:0000256" key="1">
    <source>
        <dbReference type="ARBA" id="ARBA00004651"/>
    </source>
</evidence>
<evidence type="ECO:0000256" key="5">
    <source>
        <dbReference type="ARBA" id="ARBA00022692"/>
    </source>
</evidence>
<feature type="transmembrane region" description="Helical" evidence="8">
    <location>
        <begin position="488"/>
        <end position="510"/>
    </location>
</feature>
<dbReference type="TCDB" id="9.B.142.9.5">
    <property type="family name" value="the integral membrane glycosyltransferase family 39 (gt39) family"/>
</dbReference>
<dbReference type="PaxDb" id="1198114-AciX9_1183"/>
<feature type="transmembrane region" description="Helical" evidence="8">
    <location>
        <begin position="456"/>
        <end position="476"/>
    </location>
</feature>
<dbReference type="GO" id="GO:0016763">
    <property type="term" value="F:pentosyltransferase activity"/>
    <property type="evidence" value="ECO:0007669"/>
    <property type="project" value="TreeGrafter"/>
</dbReference>
<dbReference type="STRING" id="1198114.AciX9_1183"/>
<keyword evidence="3" id="KW-0328">Glycosyltransferase</keyword>
<dbReference type="AlphaFoldDB" id="E8X4B9"/>
<keyword evidence="4" id="KW-0808">Transferase</keyword>
<keyword evidence="6 8" id="KW-1133">Transmembrane helix</keyword>
<protein>
    <submittedName>
        <fullName evidence="9">Uncharacterized protein</fullName>
    </submittedName>
</protein>
<dbReference type="PANTHER" id="PTHR33908">
    <property type="entry name" value="MANNOSYLTRANSFERASE YKCB-RELATED"/>
    <property type="match status" value="1"/>
</dbReference>
<dbReference type="HOGENOM" id="CLU_578618_0_0_0"/>
<evidence type="ECO:0000256" key="6">
    <source>
        <dbReference type="ARBA" id="ARBA00022989"/>
    </source>
</evidence>
<dbReference type="EMBL" id="CP002480">
    <property type="protein sequence ID" value="ADW68246.1"/>
    <property type="molecule type" value="Genomic_DNA"/>
</dbReference>
<evidence type="ECO:0000313" key="9">
    <source>
        <dbReference type="EMBL" id="ADW68246.1"/>
    </source>
</evidence>
<dbReference type="eggNOG" id="COG1807">
    <property type="taxonomic scope" value="Bacteria"/>
</dbReference>
<keyword evidence="5 8" id="KW-0812">Transmembrane</keyword>
<dbReference type="PANTHER" id="PTHR33908:SF11">
    <property type="entry name" value="MEMBRANE PROTEIN"/>
    <property type="match status" value="1"/>
</dbReference>
<evidence type="ECO:0000256" key="7">
    <source>
        <dbReference type="ARBA" id="ARBA00023136"/>
    </source>
</evidence>
<feature type="transmembrane region" description="Helical" evidence="8">
    <location>
        <begin position="128"/>
        <end position="147"/>
    </location>
</feature>
<feature type="transmembrane region" description="Helical" evidence="8">
    <location>
        <begin position="159"/>
        <end position="192"/>
    </location>
</feature>
<keyword evidence="2" id="KW-1003">Cell membrane</keyword>
<evidence type="ECO:0000256" key="8">
    <source>
        <dbReference type="SAM" id="Phobius"/>
    </source>
</evidence>
<keyword evidence="10" id="KW-1185">Reference proteome</keyword>
<evidence type="ECO:0000313" key="10">
    <source>
        <dbReference type="Proteomes" id="UP000000343"/>
    </source>
</evidence>
<sequence length="542" mass="61133">MATKPALAAEGRFSVQTTCRTTYDAWTMTTSDATDGTKRRYLLLTIAALLAGLLLRLWFIHRFAQVANDTLLYGDFARNTLQHGIYGFSQTLNGHPAPPRPTLIRLPGYPAFLALCFLVFGYDHYLPVLILQTLIDLATCCLIAALAHRLVSRRAGLIALWLGCLCPFTANFVAIPLTETLTLFTIALAFYALHRWQSYIFGQFSPIKKGVVILSEAQNLSILSGAPHAVTETQSPYRPFNPWLYLLAATLAYSILLRPEQGILAAAIIPAILYITWRTQPTSKFTLRTLRPAVIASLLTILPLIPWTIRNERTFHVFEPLAPRFATDPGELITLGFQRWYRTWAIDFASTETTYWNLGSDTLQIADLPNRAFDNNTQYATTEALYAEYNLTTTPTKSLDDRFATLAATRVRSNPIRFYLALPIARLINMAFRPRIDFLPLPLEWWKFRLHPRSTLFSYAYGALNLAYFALAAAAFTRRRTLFPNWPIPAPILWSMAGMILLRAALLLTIDNSEPRYTLEFFPILILLAASFTSAAHDRPRA</sequence>
<dbReference type="Proteomes" id="UP000000343">
    <property type="component" value="Chromosome"/>
</dbReference>
<comment type="subcellular location">
    <subcellularLocation>
        <location evidence="1">Cell membrane</location>
        <topology evidence="1">Multi-pass membrane protein</topology>
    </subcellularLocation>
</comment>
<name>E8X4B9_GRATM</name>
<gene>
    <name evidence="9" type="ordered locus">AciX9_1183</name>
</gene>
<dbReference type="RefSeq" id="WP_013579569.1">
    <property type="nucleotide sequence ID" value="NC_015064.1"/>
</dbReference>
<dbReference type="GO" id="GO:0009103">
    <property type="term" value="P:lipopolysaccharide biosynthetic process"/>
    <property type="evidence" value="ECO:0007669"/>
    <property type="project" value="UniProtKB-ARBA"/>
</dbReference>
<organism evidence="10">
    <name type="scientific">Granulicella tundricola (strain ATCC BAA-1859 / DSM 23138 / MP5ACTX9)</name>
    <dbReference type="NCBI Taxonomy" id="1198114"/>
    <lineage>
        <taxon>Bacteria</taxon>
        <taxon>Pseudomonadati</taxon>
        <taxon>Acidobacteriota</taxon>
        <taxon>Terriglobia</taxon>
        <taxon>Terriglobales</taxon>
        <taxon>Acidobacteriaceae</taxon>
        <taxon>Granulicella</taxon>
    </lineage>
</organism>
<dbReference type="GO" id="GO:0005886">
    <property type="term" value="C:plasma membrane"/>
    <property type="evidence" value="ECO:0007669"/>
    <property type="project" value="UniProtKB-SubCell"/>
</dbReference>
<proteinExistence type="predicted"/>
<feature type="transmembrane region" description="Helical" evidence="8">
    <location>
        <begin position="262"/>
        <end position="277"/>
    </location>
</feature>
<feature type="transmembrane region" description="Helical" evidence="8">
    <location>
        <begin position="516"/>
        <end position="536"/>
    </location>
</feature>
<keyword evidence="7 8" id="KW-0472">Membrane</keyword>
<reference evidence="10" key="1">
    <citation type="submission" date="2011-01" db="EMBL/GenBank/DDBJ databases">
        <title>Complete sequence of chromosome of Acidobacterium sp. MP5ACTX9.</title>
        <authorList>
            <consortium name="US DOE Joint Genome Institute"/>
            <person name="Lucas S."/>
            <person name="Copeland A."/>
            <person name="Lapidus A."/>
            <person name="Cheng J.-F."/>
            <person name="Goodwin L."/>
            <person name="Pitluck S."/>
            <person name="Teshima H."/>
            <person name="Detter J.C."/>
            <person name="Han C."/>
            <person name="Tapia R."/>
            <person name="Land M."/>
            <person name="Hauser L."/>
            <person name="Kyrpides N."/>
            <person name="Ivanova N."/>
            <person name="Ovchinnikova G."/>
            <person name="Pagani I."/>
            <person name="Rawat S.R."/>
            <person name="Mannisto M."/>
            <person name="Haggblom M.M."/>
            <person name="Woyke T."/>
        </authorList>
    </citation>
    <scope>NUCLEOTIDE SEQUENCE [LARGE SCALE GENOMIC DNA]</scope>
    <source>
        <strain evidence="10">MP5ACTX9</strain>
    </source>
</reference>
<dbReference type="InterPro" id="IPR050297">
    <property type="entry name" value="LipidA_mod_glycosyltrf_83"/>
</dbReference>
<feature type="transmembrane region" description="Helical" evidence="8">
    <location>
        <begin position="289"/>
        <end position="309"/>
    </location>
</feature>